<dbReference type="InterPro" id="IPR039318">
    <property type="entry name" value="POMK"/>
</dbReference>
<accession>A0A7R9LJF2</accession>
<keyword evidence="5" id="KW-0067">ATP-binding</keyword>
<dbReference type="SUPFAM" id="SSF56112">
    <property type="entry name" value="Protein kinase-like (PK-like)"/>
    <property type="match status" value="1"/>
</dbReference>
<keyword evidence="1" id="KW-0808">Transferase</keyword>
<keyword evidence="3" id="KW-0547">Nucleotide-binding</keyword>
<dbReference type="PANTHER" id="PTHR22618">
    <property type="entry name" value="PROTEIN O-MANNOSE KINASE"/>
    <property type="match status" value="1"/>
</dbReference>
<keyword evidence="4" id="KW-0418">Kinase</keyword>
<keyword evidence="7" id="KW-0472">Membrane</keyword>
<evidence type="ECO:0000256" key="4">
    <source>
        <dbReference type="ARBA" id="ARBA00022777"/>
    </source>
</evidence>
<dbReference type="EMBL" id="OC916016">
    <property type="protein sequence ID" value="CAD7642806.1"/>
    <property type="molecule type" value="Genomic_DNA"/>
</dbReference>
<dbReference type="PANTHER" id="PTHR22618:SF2">
    <property type="entry name" value="PROTEIN O-MANNOSE KINASE"/>
    <property type="match status" value="1"/>
</dbReference>
<dbReference type="InterPro" id="IPR011009">
    <property type="entry name" value="Kinase-like_dom_sf"/>
</dbReference>
<dbReference type="OrthoDB" id="4062651at2759"/>
<evidence type="ECO:0000256" key="7">
    <source>
        <dbReference type="ARBA" id="ARBA00023136"/>
    </source>
</evidence>
<evidence type="ECO:0000256" key="5">
    <source>
        <dbReference type="ARBA" id="ARBA00022840"/>
    </source>
</evidence>
<keyword evidence="2" id="KW-0812">Transmembrane</keyword>
<keyword evidence="6" id="KW-1133">Transmembrane helix</keyword>
<name>A0A7R9LJF2_9ACAR</name>
<gene>
    <name evidence="9" type="ORF">ONB1V03_LOCUS3790</name>
</gene>
<comment type="subcellular location">
    <subcellularLocation>
        <location evidence="8">Endomembrane system</location>
        <topology evidence="8">Single-pass membrane protein</topology>
    </subcellularLocation>
</comment>
<dbReference type="Proteomes" id="UP000728032">
    <property type="component" value="Unassembled WGS sequence"/>
</dbReference>
<evidence type="ECO:0008006" key="11">
    <source>
        <dbReference type="Google" id="ProtNLM"/>
    </source>
</evidence>
<dbReference type="GO" id="GO:0016773">
    <property type="term" value="F:phosphotransferase activity, alcohol group as acceptor"/>
    <property type="evidence" value="ECO:0007669"/>
    <property type="project" value="TreeGrafter"/>
</dbReference>
<dbReference type="EMBL" id="CAJPVJ010001191">
    <property type="protein sequence ID" value="CAG2164232.1"/>
    <property type="molecule type" value="Genomic_DNA"/>
</dbReference>
<evidence type="ECO:0000256" key="3">
    <source>
        <dbReference type="ARBA" id="ARBA00022741"/>
    </source>
</evidence>
<dbReference type="GO" id="GO:0006493">
    <property type="term" value="P:protein O-linked glycosylation"/>
    <property type="evidence" value="ECO:0007669"/>
    <property type="project" value="InterPro"/>
</dbReference>
<dbReference type="GO" id="GO:0005524">
    <property type="term" value="F:ATP binding"/>
    <property type="evidence" value="ECO:0007669"/>
    <property type="project" value="UniProtKB-KW"/>
</dbReference>
<keyword evidence="10" id="KW-1185">Reference proteome</keyword>
<evidence type="ECO:0000256" key="2">
    <source>
        <dbReference type="ARBA" id="ARBA00022692"/>
    </source>
</evidence>
<reference evidence="9" key="1">
    <citation type="submission" date="2020-11" db="EMBL/GenBank/DDBJ databases">
        <authorList>
            <person name="Tran Van P."/>
        </authorList>
    </citation>
    <scope>NUCLEOTIDE SEQUENCE</scope>
</reference>
<organism evidence="9">
    <name type="scientific">Oppiella nova</name>
    <dbReference type="NCBI Taxonomy" id="334625"/>
    <lineage>
        <taxon>Eukaryota</taxon>
        <taxon>Metazoa</taxon>
        <taxon>Ecdysozoa</taxon>
        <taxon>Arthropoda</taxon>
        <taxon>Chelicerata</taxon>
        <taxon>Arachnida</taxon>
        <taxon>Acari</taxon>
        <taxon>Acariformes</taxon>
        <taxon>Sarcoptiformes</taxon>
        <taxon>Oribatida</taxon>
        <taxon>Brachypylina</taxon>
        <taxon>Oppioidea</taxon>
        <taxon>Oppiidae</taxon>
        <taxon>Oppiella</taxon>
    </lineage>
</organism>
<dbReference type="GO" id="GO:0005789">
    <property type="term" value="C:endoplasmic reticulum membrane"/>
    <property type="evidence" value="ECO:0007669"/>
    <property type="project" value="TreeGrafter"/>
</dbReference>
<dbReference type="Gene3D" id="1.10.510.10">
    <property type="entry name" value="Transferase(Phosphotransferase) domain 1"/>
    <property type="match status" value="1"/>
</dbReference>
<evidence type="ECO:0000313" key="9">
    <source>
        <dbReference type="EMBL" id="CAD7642806.1"/>
    </source>
</evidence>
<evidence type="ECO:0000313" key="10">
    <source>
        <dbReference type="Proteomes" id="UP000728032"/>
    </source>
</evidence>
<proteinExistence type="predicted"/>
<evidence type="ECO:0000256" key="6">
    <source>
        <dbReference type="ARBA" id="ARBA00022989"/>
    </source>
</evidence>
<protein>
    <recommendedName>
        <fullName evidence="11">Protein kinase domain-containing protein</fullName>
    </recommendedName>
</protein>
<dbReference type="GO" id="GO:0019200">
    <property type="term" value="F:carbohydrate kinase activity"/>
    <property type="evidence" value="ECO:0007669"/>
    <property type="project" value="InterPro"/>
</dbReference>
<evidence type="ECO:0000256" key="8">
    <source>
        <dbReference type="ARBA" id="ARBA00037847"/>
    </source>
</evidence>
<sequence length="260" mass="30271">MTPIVFLSRGLVKNIYLMNWNHNHLIVSNLSDTQFRSDFEHNLQMLRHLSVNPLIIQLIGWCHNDMLFTEYHPIGDATRLPQLLTQEFSHYNNISVKLNLCVSYVQILQYLHNSPIGTRVMCDSNSLHKTLSQYLLTNELTLVLNDLDALPQVVVGHKGVKCGPRQLFGSFVAPEQLWHNNESFSDEQMPEYDHKTDIWKIPDVCEWFLTAATDSNSWNSSIRHQLIDIHKQCKHLDPQQRPTADQVLQVYRKIFQQLID</sequence>
<dbReference type="AlphaFoldDB" id="A0A7R9LJF2"/>
<evidence type="ECO:0000256" key="1">
    <source>
        <dbReference type="ARBA" id="ARBA00022679"/>
    </source>
</evidence>